<feature type="domain" description="Chalcone isomerase" evidence="2">
    <location>
        <begin position="108"/>
        <end position="280"/>
    </location>
</feature>
<organism evidence="3 4">
    <name type="scientific">Nepenthes gracilis</name>
    <name type="common">Slender pitcher plant</name>
    <dbReference type="NCBI Taxonomy" id="150966"/>
    <lineage>
        <taxon>Eukaryota</taxon>
        <taxon>Viridiplantae</taxon>
        <taxon>Streptophyta</taxon>
        <taxon>Embryophyta</taxon>
        <taxon>Tracheophyta</taxon>
        <taxon>Spermatophyta</taxon>
        <taxon>Magnoliopsida</taxon>
        <taxon>eudicotyledons</taxon>
        <taxon>Gunneridae</taxon>
        <taxon>Pentapetalae</taxon>
        <taxon>Caryophyllales</taxon>
        <taxon>Nepenthaceae</taxon>
        <taxon>Nepenthes</taxon>
    </lineage>
</organism>
<comment type="caution">
    <text evidence="3">The sequence shown here is derived from an EMBL/GenBank/DDBJ whole genome shotgun (WGS) entry which is preliminary data.</text>
</comment>
<dbReference type="GO" id="GO:0016872">
    <property type="term" value="F:intramolecular lyase activity"/>
    <property type="evidence" value="ECO:0007669"/>
    <property type="project" value="InterPro"/>
</dbReference>
<evidence type="ECO:0000259" key="2">
    <source>
        <dbReference type="Pfam" id="PF16035"/>
    </source>
</evidence>
<evidence type="ECO:0000256" key="1">
    <source>
        <dbReference type="ARBA" id="ARBA00007166"/>
    </source>
</evidence>
<dbReference type="InterPro" id="IPR036298">
    <property type="entry name" value="Chalcone_isomerase_sf"/>
</dbReference>
<evidence type="ECO:0000313" key="3">
    <source>
        <dbReference type="EMBL" id="GMH20821.1"/>
    </source>
</evidence>
<dbReference type="InterPro" id="IPR016088">
    <property type="entry name" value="Chalcone_isomerase_3-sand"/>
</dbReference>
<dbReference type="SUPFAM" id="SSF54626">
    <property type="entry name" value="Chalcone isomerase"/>
    <property type="match status" value="1"/>
</dbReference>
<dbReference type="Gene3D" id="3.50.70.10">
    <property type="match status" value="1"/>
</dbReference>
<sequence length="294" mass="32843">MVSLRFPFWFSRPPNLPKTTSFRRTCLTTVVGSSVAAAGIAAGVAITQSTSIHEHPFVQNTLSFILSNFPFNNSSNLWASLSFSVNPPPFVDPKTGLSFPSILNDSQRLLGVGLRRKSVFGLKNIDVYAFGVYADDGDLKKYLDEKCGKLSISELKVIKELNEDLMESDVSMTIRLQIVYGKLSIRSVRSAFEESIGSRLQKFGGTDNKELLRRFTAQFKDEYKIPKGSVIELAREHGHVLRTRIDGKEVGSIQSKVLCRSLLDLYIGEQPFDEQAKEDVKNKLVSILDEDLID</sequence>
<dbReference type="InterPro" id="IPR044228">
    <property type="entry name" value="FAP1"/>
</dbReference>
<gene>
    <name evidence="3" type="ORF">Nepgr_022663</name>
</gene>
<name>A0AAD3XYM5_NEPGR</name>
<dbReference type="InterPro" id="IPR016089">
    <property type="entry name" value="Chalcone_isomerase_bundle_sf"/>
</dbReference>
<dbReference type="AlphaFoldDB" id="A0AAD3XYM5"/>
<dbReference type="GO" id="GO:0006631">
    <property type="term" value="P:fatty acid metabolic process"/>
    <property type="evidence" value="ECO:0007669"/>
    <property type="project" value="TreeGrafter"/>
</dbReference>
<dbReference type="PANTHER" id="PTHR47589:SF5">
    <property type="entry name" value="CHALCONE ISOMERASE DOMAIN-CONTAINING PROTEIN"/>
    <property type="match status" value="1"/>
</dbReference>
<reference evidence="3" key="1">
    <citation type="submission" date="2023-05" db="EMBL/GenBank/DDBJ databases">
        <title>Nepenthes gracilis genome sequencing.</title>
        <authorList>
            <person name="Fukushima K."/>
        </authorList>
    </citation>
    <scope>NUCLEOTIDE SEQUENCE</scope>
    <source>
        <strain evidence="3">SING2019-196</strain>
    </source>
</reference>
<dbReference type="Gene3D" id="1.10.890.20">
    <property type="match status" value="1"/>
</dbReference>
<dbReference type="InterPro" id="IPR016087">
    <property type="entry name" value="Chalcone_isomerase"/>
</dbReference>
<dbReference type="GO" id="GO:0005504">
    <property type="term" value="F:fatty acid binding"/>
    <property type="evidence" value="ECO:0007669"/>
    <property type="project" value="TreeGrafter"/>
</dbReference>
<keyword evidence="4" id="KW-1185">Reference proteome</keyword>
<comment type="similarity">
    <text evidence="1">Belongs to the chalcone isomerase family.</text>
</comment>
<proteinExistence type="inferred from homology"/>
<dbReference type="PANTHER" id="PTHR47589">
    <property type="entry name" value="FATTY-ACID-BINDING PROTEIN 1"/>
    <property type="match status" value="1"/>
</dbReference>
<dbReference type="Proteomes" id="UP001279734">
    <property type="component" value="Unassembled WGS sequence"/>
</dbReference>
<accession>A0AAD3XYM5</accession>
<protein>
    <recommendedName>
        <fullName evidence="2">Chalcone isomerase domain-containing protein</fullName>
    </recommendedName>
</protein>
<dbReference type="EMBL" id="BSYO01000022">
    <property type="protein sequence ID" value="GMH20821.1"/>
    <property type="molecule type" value="Genomic_DNA"/>
</dbReference>
<evidence type="ECO:0000313" key="4">
    <source>
        <dbReference type="Proteomes" id="UP001279734"/>
    </source>
</evidence>
<dbReference type="GO" id="GO:0009570">
    <property type="term" value="C:chloroplast stroma"/>
    <property type="evidence" value="ECO:0007669"/>
    <property type="project" value="TreeGrafter"/>
</dbReference>
<dbReference type="Pfam" id="PF16035">
    <property type="entry name" value="Chalcone_2"/>
    <property type="match status" value="1"/>
</dbReference>